<protein>
    <submittedName>
        <fullName evidence="1">Uncharacterized protein</fullName>
    </submittedName>
</protein>
<gene>
    <name evidence="1" type="ORF">PG996_000019</name>
</gene>
<proteinExistence type="predicted"/>
<organism evidence="1 2">
    <name type="scientific">Apiospora saccharicola</name>
    <dbReference type="NCBI Taxonomy" id="335842"/>
    <lineage>
        <taxon>Eukaryota</taxon>
        <taxon>Fungi</taxon>
        <taxon>Dikarya</taxon>
        <taxon>Ascomycota</taxon>
        <taxon>Pezizomycotina</taxon>
        <taxon>Sordariomycetes</taxon>
        <taxon>Xylariomycetidae</taxon>
        <taxon>Amphisphaeriales</taxon>
        <taxon>Apiosporaceae</taxon>
        <taxon>Apiospora</taxon>
    </lineage>
</organism>
<comment type="caution">
    <text evidence="1">The sequence shown here is derived from an EMBL/GenBank/DDBJ whole genome shotgun (WGS) entry which is preliminary data.</text>
</comment>
<dbReference type="Proteomes" id="UP001446871">
    <property type="component" value="Unassembled WGS sequence"/>
</dbReference>
<sequence length="133" mass="14732">MSSTRRSVAFIGLHSDAPFPESFVQKYGTADELQAKLDSEIARANKAGFDIVLHHIEVGDTTKDLAKLEEELKRGKYQGVMIGAGVRTISEHTVLFETLVNMCRRFAPDIPLMFNSEPGTNCEALERGYGIPM</sequence>
<name>A0ABR1WCJ9_9PEZI</name>
<evidence type="ECO:0000313" key="2">
    <source>
        <dbReference type="Proteomes" id="UP001446871"/>
    </source>
</evidence>
<keyword evidence="2" id="KW-1185">Reference proteome</keyword>
<accession>A0ABR1WCJ9</accession>
<evidence type="ECO:0000313" key="1">
    <source>
        <dbReference type="EMBL" id="KAK8081238.1"/>
    </source>
</evidence>
<reference evidence="1 2" key="1">
    <citation type="submission" date="2023-01" db="EMBL/GenBank/DDBJ databases">
        <title>Analysis of 21 Apiospora genomes using comparative genomics revels a genus with tremendous synthesis potential of carbohydrate active enzymes and secondary metabolites.</title>
        <authorList>
            <person name="Sorensen T."/>
        </authorList>
    </citation>
    <scope>NUCLEOTIDE SEQUENCE [LARGE SCALE GENOMIC DNA]</scope>
    <source>
        <strain evidence="1 2">CBS 83171</strain>
    </source>
</reference>
<dbReference type="EMBL" id="JAQQWM010000001">
    <property type="protein sequence ID" value="KAK8081238.1"/>
    <property type="molecule type" value="Genomic_DNA"/>
</dbReference>